<dbReference type="FunFam" id="1.20.5.1160:FF:000002">
    <property type="entry name" value="Type I keratin 10"/>
    <property type="match status" value="1"/>
</dbReference>
<evidence type="ECO:0000256" key="5">
    <source>
        <dbReference type="SAM" id="MobiDB-lite"/>
    </source>
</evidence>
<keyword evidence="2" id="KW-0403">Intermediate filament</keyword>
<dbReference type="RefSeq" id="XP_033773449.1">
    <property type="nucleotide sequence ID" value="XM_033917558.1"/>
</dbReference>
<reference evidence="8" key="1">
    <citation type="submission" date="2025-08" db="UniProtKB">
        <authorList>
            <consortium name="RefSeq"/>
        </authorList>
    </citation>
    <scope>IDENTIFICATION</scope>
</reference>
<dbReference type="OrthoDB" id="2441647at2759"/>
<dbReference type="GO" id="GO:0030855">
    <property type="term" value="P:epithelial cell differentiation"/>
    <property type="evidence" value="ECO:0007669"/>
    <property type="project" value="TreeGrafter"/>
</dbReference>
<keyword evidence="3 4" id="KW-0175">Coiled coil</keyword>
<dbReference type="GO" id="GO:0005882">
    <property type="term" value="C:intermediate filament"/>
    <property type="evidence" value="ECO:0007669"/>
    <property type="project" value="UniProtKB-KW"/>
</dbReference>
<dbReference type="FunCoup" id="A0A6P8NRM0">
    <property type="interactions" value="101"/>
</dbReference>
<dbReference type="InterPro" id="IPR039008">
    <property type="entry name" value="IF_rod_dom"/>
</dbReference>
<evidence type="ECO:0000256" key="4">
    <source>
        <dbReference type="SAM" id="Coils"/>
    </source>
</evidence>
<sequence>MAFSSRQSSSSVRISGGGAGAQFAASQSGRYGVPQSCFGGSQGGFGGGQVGGFGDGQVGGFGGGQVGGFGGGQVGGFGGSFGGGFGGDQAGDFGGSQAGGFGGGHGGGESLLSGNEKETMQNLNDRLASYLDKVRALEEGNAELERKIKEWYDKYRPGGTAGGPARDYSKYYKIIEDLSIQIINNTLENAKIILQIDNARLAAEDFKLKHENELALHHSVEADLNGLRRVLDELTLSNTDKETQLENLNEELISLKKNHEEEVQGLETSGAGHLIVEMNAAPGIDLTKLLNDMRGQYEDLAEKNRKEAEAQFNKASKALKQEISAGAEQVQSSKTEISDLRRTLQGLELELQAAFAMKKSLDENLAETEGRYCMELANIQAMISSTEEQLSEMRSDMEHQSVEYELLLDMKTRLEKEIETYSRLLDGEDKHISFSEVKKTRKITTYIDEIEDGNVVSSKVQEYEEKM</sequence>
<evidence type="ECO:0000256" key="3">
    <source>
        <dbReference type="ARBA" id="ARBA00023054"/>
    </source>
</evidence>
<dbReference type="Gene3D" id="1.20.5.170">
    <property type="match status" value="1"/>
</dbReference>
<dbReference type="GO" id="GO:0045109">
    <property type="term" value="P:intermediate filament organization"/>
    <property type="evidence" value="ECO:0007669"/>
    <property type="project" value="TreeGrafter"/>
</dbReference>
<dbReference type="InParanoid" id="A0A6P8NRM0"/>
<evidence type="ECO:0000313" key="7">
    <source>
        <dbReference type="Proteomes" id="UP000515159"/>
    </source>
</evidence>
<organism evidence="7 8">
    <name type="scientific">Geotrypetes seraphini</name>
    <name type="common">Gaboon caecilian</name>
    <name type="synonym">Caecilia seraphini</name>
    <dbReference type="NCBI Taxonomy" id="260995"/>
    <lineage>
        <taxon>Eukaryota</taxon>
        <taxon>Metazoa</taxon>
        <taxon>Chordata</taxon>
        <taxon>Craniata</taxon>
        <taxon>Vertebrata</taxon>
        <taxon>Euteleostomi</taxon>
        <taxon>Amphibia</taxon>
        <taxon>Gymnophiona</taxon>
        <taxon>Geotrypetes</taxon>
    </lineage>
</organism>
<dbReference type="Proteomes" id="UP000515159">
    <property type="component" value="Chromosome 13"/>
</dbReference>
<accession>A0A6P8NRM0</accession>
<feature type="coiled-coil region" evidence="4">
    <location>
        <begin position="231"/>
        <end position="396"/>
    </location>
</feature>
<dbReference type="Pfam" id="PF00038">
    <property type="entry name" value="Filament"/>
    <property type="match status" value="1"/>
</dbReference>
<protein>
    <submittedName>
        <fullName evidence="8">Keratin, type I cytoskeletal 47 kDa-like</fullName>
    </submittedName>
</protein>
<keyword evidence="7" id="KW-1185">Reference proteome</keyword>
<dbReference type="Gene3D" id="1.20.5.500">
    <property type="entry name" value="Single helix bin"/>
    <property type="match status" value="1"/>
</dbReference>
<evidence type="ECO:0000256" key="2">
    <source>
        <dbReference type="ARBA" id="ARBA00022754"/>
    </source>
</evidence>
<proteinExistence type="predicted"/>
<dbReference type="PROSITE" id="PS51842">
    <property type="entry name" value="IF_ROD_2"/>
    <property type="match status" value="1"/>
</dbReference>
<dbReference type="FunFam" id="1.20.5.500:FF:000001">
    <property type="entry name" value="Type II keratin 23"/>
    <property type="match status" value="1"/>
</dbReference>
<dbReference type="KEGG" id="gsh:117347129"/>
<feature type="region of interest" description="Disordered" evidence="5">
    <location>
        <begin position="94"/>
        <end position="114"/>
    </location>
</feature>
<feature type="coiled-coil region" evidence="4">
    <location>
        <begin position="120"/>
        <end position="154"/>
    </location>
</feature>
<dbReference type="FunFam" id="1.20.5.170:FF:000002">
    <property type="entry name" value="Type I keratin KA11"/>
    <property type="match status" value="1"/>
</dbReference>
<dbReference type="GeneID" id="117347129"/>
<gene>
    <name evidence="8" type="primary">LOC117347129</name>
</gene>
<evidence type="ECO:0000256" key="1">
    <source>
        <dbReference type="ARBA" id="ARBA00022744"/>
    </source>
</evidence>
<dbReference type="AlphaFoldDB" id="A0A6P8NRM0"/>
<dbReference type="InterPro" id="IPR002957">
    <property type="entry name" value="Keratin_I"/>
</dbReference>
<dbReference type="PRINTS" id="PR01248">
    <property type="entry name" value="TYPE1KERATIN"/>
</dbReference>
<keyword evidence="1" id="KW-0416">Keratin</keyword>
<evidence type="ECO:0000259" key="6">
    <source>
        <dbReference type="PROSITE" id="PS51842"/>
    </source>
</evidence>
<dbReference type="PANTHER" id="PTHR23239">
    <property type="entry name" value="INTERMEDIATE FILAMENT"/>
    <property type="match status" value="1"/>
</dbReference>
<dbReference type="GO" id="GO:0005198">
    <property type="term" value="F:structural molecule activity"/>
    <property type="evidence" value="ECO:0007669"/>
    <property type="project" value="InterPro"/>
</dbReference>
<dbReference type="PANTHER" id="PTHR23239:SF207">
    <property type="entry name" value="KERATIN, TYPE I CYTOSKELETAL 24"/>
    <property type="match status" value="1"/>
</dbReference>
<feature type="domain" description="IF rod" evidence="6">
    <location>
        <begin position="116"/>
        <end position="432"/>
    </location>
</feature>
<feature type="compositionally biased region" description="Gly residues" evidence="5">
    <location>
        <begin position="94"/>
        <end position="109"/>
    </location>
</feature>
<dbReference type="SMART" id="SM01391">
    <property type="entry name" value="Filament"/>
    <property type="match status" value="1"/>
</dbReference>
<evidence type="ECO:0000313" key="8">
    <source>
        <dbReference type="RefSeq" id="XP_033773449.1"/>
    </source>
</evidence>
<dbReference type="Gene3D" id="1.20.5.1160">
    <property type="entry name" value="Vasodilator-stimulated phosphoprotein"/>
    <property type="match status" value="1"/>
</dbReference>
<name>A0A6P8NRM0_GEOSA</name>
<dbReference type="SUPFAM" id="SSF64593">
    <property type="entry name" value="Intermediate filament protein, coiled coil region"/>
    <property type="match status" value="2"/>
</dbReference>